<dbReference type="Pfam" id="PF23702">
    <property type="entry name" value="ARM_ECM29"/>
    <property type="match status" value="1"/>
</dbReference>
<keyword evidence="2" id="KW-0963">Cytoplasm</keyword>
<evidence type="ECO:0000313" key="10">
    <source>
        <dbReference type="RefSeq" id="XP_032808549.1"/>
    </source>
</evidence>
<keyword evidence="4 10" id="KW-0647">Proteasome</keyword>
<dbReference type="Gene3D" id="1.25.10.10">
    <property type="entry name" value="Leucine-rich Repeat Variant"/>
    <property type="match status" value="3"/>
</dbReference>
<evidence type="ECO:0000259" key="8">
    <source>
        <dbReference type="Pfam" id="PF24492"/>
    </source>
</evidence>
<dbReference type="GO" id="GO:0043248">
    <property type="term" value="P:proteasome assembly"/>
    <property type="evidence" value="ECO:0007669"/>
    <property type="project" value="InterPro"/>
</dbReference>
<dbReference type="Pfam" id="PF13001">
    <property type="entry name" value="ECM29_N"/>
    <property type="match status" value="1"/>
</dbReference>
<dbReference type="CTD" id="23392"/>
<dbReference type="GO" id="GO:0005634">
    <property type="term" value="C:nucleus"/>
    <property type="evidence" value="ECO:0007669"/>
    <property type="project" value="TreeGrafter"/>
</dbReference>
<evidence type="ECO:0000259" key="7">
    <source>
        <dbReference type="Pfam" id="PF23702"/>
    </source>
</evidence>
<dbReference type="RefSeq" id="XP_032808549.1">
    <property type="nucleotide sequence ID" value="XM_032952658.1"/>
</dbReference>
<comment type="subcellular location">
    <subcellularLocation>
        <location evidence="1">Cytoplasm</location>
    </subcellularLocation>
</comment>
<sequence>MGYKTMAKQLGEKTKIPPEPADVNGLPRGMLANAREIVVTLAPPLPPLPPPPPSSVSRCPEAKIKPLGPMLLNGLTKLINESKEDSKLRSLAYTAVGKLSSRLPQLFSKDIALVQQFLEALCKEDPEDRLCIQEALSMMAPAYSGLQGADLKLMEALVAGYIEKPELHARLVAVKFASAVFAPDHVASRYLLLLAAGDPKEEVSAEAQRVLRDSPPGDKKDREGRPTPLPPFTEMVAYIQEKASVRIKSPAKYSVGITTLAFNPASYGEMVLYLRACLAGSAGIASPLATESLAQMQTQAPAIGRYVSTLRSVAAAPAPPVDGGGGGGGGGGGSGGPLHSYVGLIRPLLSAVAGTPIMYCLLEVVAIAPDHLAEQFADKMDWIKGLMSSNREETRELASQLLAVVTAHAPACHLPDAVAALLKSTGDQSPEVQHGAVLALGYLVSRCLSGRQCRDKGRLPDDLVRTAITAIGAFVGNTSPVLSMAGCVALGEIARSGALPLPDSGSGLSKLSLVETLLAKIRSGKEASKMKEKAVMALGNFSVGDAAFPHQKLVMEGLMDSVEARQVELQLWVAESLVSAARGVDSASRHDVWTEGDAASHGVGGGNDEVAWLLNAVLTRYVPSPNPHVRHAASVWLLSIVQRLGYHSAVKCQLKEIQEAFTGMLSENDELSQDVASKGLALVYEHGTDDDRKQLVSILVETLMTGKRKPQAVTQDTEIFPGEGVGKTPEGQNLTTYKELCSLVSDLNQPDLIYKFMNLANHHAVWNSRKGAAFGFSGIARQAGAQLAPHLPLIVPRLYRYQFDPNPGVRQAMMSIWNALVPETKNTVDKYMKEILEDVISNLTVNLWRVRESSCLALKDLLRGQQLDEVIERLPEIWATLFRVRDDIKESVRKAADHALKTLSKVSVRLCDPANGASAQKTVAAILPCLLQSGISSQVEEVRSLSVSTLVKISKSAGSLLKPHVTQVIVVLLDSLTTLEPQLLNYISVRASQQEQVQMDSVRLNAAKTSPMMETVTMCLQYVDERVLAELMPRLCEMLRSGVGLSTKGGSAHVVVALTAQCPQDLAPYAGKLMVSLLNGLSDRNDVVRKSYAIALGHLVKVSKDSSVEKLLKKLSDWYLDKDDASLRSACALVVHAVSQHSPDALKQHAALALPLAFLGMHEGGDADAGGGGGGGNPNGRLWTDVWQDSVPGSSGGVRLYLPELVGVCRVALHSPSWQLKAQGAAALAAVARLHAPSLGNPFLGLVLEALLQGLQGRTWAGKEELLKAIAGVVAASSDELKETHPDQPSLEVVLDSLFKEARKDNVAYRTAALACLSDVLQSTREDRFAELAQIVFPVLEKACAGENVISTEAEDDEKSDKDRQQELVSAMFQSLGKAWPDNPTTQGRFRVDVCKFMCSKVKLSHWKLQVVVLQAMKKYTERLSLLSSEHKDAEALTEILQQMLPALTVPLENKSYSSVRSEALDVLEIVLTKLKATGQGDALKPHERQVLAASLVAMETDKLPALKDRAASLLLGMQGI</sequence>
<proteinExistence type="predicted"/>
<dbReference type="PANTHER" id="PTHR23346:SF19">
    <property type="entry name" value="PROTEASOME ADAPTER AND SCAFFOLD PROTEIN ECM29"/>
    <property type="match status" value="1"/>
</dbReference>
<dbReference type="InterPro" id="IPR011989">
    <property type="entry name" value="ARM-like"/>
</dbReference>
<dbReference type="Proteomes" id="UP001318040">
    <property type="component" value="Chromosome 1"/>
</dbReference>
<dbReference type="PANTHER" id="PTHR23346">
    <property type="entry name" value="TRANSLATIONAL ACTIVATOR GCN1-RELATED"/>
    <property type="match status" value="1"/>
</dbReference>
<keyword evidence="9" id="KW-1185">Reference proteome</keyword>
<accession>A0AAJ7WSH5</accession>
<dbReference type="GO" id="GO:0005737">
    <property type="term" value="C:cytoplasm"/>
    <property type="evidence" value="ECO:0007669"/>
    <property type="project" value="UniProtKB-SubCell"/>
</dbReference>
<gene>
    <name evidence="10" type="primary">ECPAS</name>
</gene>
<evidence type="ECO:0000256" key="5">
    <source>
        <dbReference type="SAM" id="MobiDB-lite"/>
    </source>
</evidence>
<dbReference type="Pfam" id="PF24492">
    <property type="entry name" value="HEAT_ECM29"/>
    <property type="match status" value="1"/>
</dbReference>
<dbReference type="InterPro" id="IPR055444">
    <property type="entry name" value="ARM_ECM29"/>
</dbReference>
<evidence type="ECO:0000256" key="2">
    <source>
        <dbReference type="ARBA" id="ARBA00022490"/>
    </source>
</evidence>
<dbReference type="GO" id="GO:0000502">
    <property type="term" value="C:proteasome complex"/>
    <property type="evidence" value="ECO:0007669"/>
    <property type="project" value="UniProtKB-KW"/>
</dbReference>
<keyword evidence="3" id="KW-0677">Repeat</keyword>
<protein>
    <submittedName>
        <fullName evidence="10">Proteasome adapter and scaffold protein ECM29</fullName>
    </submittedName>
</protein>
<name>A0AAJ7WSH5_PETMA</name>
<feature type="region of interest" description="Disordered" evidence="5">
    <location>
        <begin position="1"/>
        <end position="25"/>
    </location>
</feature>
<evidence type="ECO:0000313" key="9">
    <source>
        <dbReference type="Proteomes" id="UP001318040"/>
    </source>
</evidence>
<dbReference type="InterPro" id="IPR055443">
    <property type="entry name" value="HEAT_ECM29"/>
</dbReference>
<dbReference type="InterPro" id="IPR024372">
    <property type="entry name" value="Ecm29_N"/>
</dbReference>
<feature type="domain" description="ECM29 ARM-like repeats" evidence="7">
    <location>
        <begin position="289"/>
        <end position="493"/>
    </location>
</feature>
<feature type="region of interest" description="Disordered" evidence="5">
    <location>
        <begin position="206"/>
        <end position="231"/>
    </location>
</feature>
<evidence type="ECO:0000256" key="1">
    <source>
        <dbReference type="ARBA" id="ARBA00004496"/>
    </source>
</evidence>
<feature type="domain" description="Proteasome component Ecm29 N-terminal" evidence="6">
    <location>
        <begin position="58"/>
        <end position="195"/>
    </location>
</feature>
<evidence type="ECO:0000256" key="3">
    <source>
        <dbReference type="ARBA" id="ARBA00022737"/>
    </source>
</evidence>
<evidence type="ECO:0000259" key="6">
    <source>
        <dbReference type="Pfam" id="PF13001"/>
    </source>
</evidence>
<feature type="domain" description="Proteasome adapter and scaffold protein ECM29 HEAT-repeat" evidence="8">
    <location>
        <begin position="961"/>
        <end position="1120"/>
    </location>
</feature>
<organism evidence="9 10">
    <name type="scientific">Petromyzon marinus</name>
    <name type="common">Sea lamprey</name>
    <dbReference type="NCBI Taxonomy" id="7757"/>
    <lineage>
        <taxon>Eukaryota</taxon>
        <taxon>Metazoa</taxon>
        <taxon>Chordata</taxon>
        <taxon>Craniata</taxon>
        <taxon>Vertebrata</taxon>
        <taxon>Cyclostomata</taxon>
        <taxon>Hyperoartia</taxon>
        <taxon>Petromyzontiformes</taxon>
        <taxon>Petromyzontidae</taxon>
        <taxon>Petromyzon</taxon>
    </lineage>
</organism>
<evidence type="ECO:0000256" key="4">
    <source>
        <dbReference type="ARBA" id="ARBA00022942"/>
    </source>
</evidence>
<feature type="compositionally biased region" description="Basic and acidic residues" evidence="5">
    <location>
        <begin position="206"/>
        <end position="225"/>
    </location>
</feature>
<reference evidence="10" key="1">
    <citation type="submission" date="2025-08" db="UniProtKB">
        <authorList>
            <consortium name="RefSeq"/>
        </authorList>
    </citation>
    <scope>IDENTIFICATION</scope>
    <source>
        <tissue evidence="10">Sperm</tissue>
    </source>
</reference>
<dbReference type="InterPro" id="IPR016024">
    <property type="entry name" value="ARM-type_fold"/>
</dbReference>
<dbReference type="GO" id="GO:0060090">
    <property type="term" value="F:molecular adaptor activity"/>
    <property type="evidence" value="ECO:0007669"/>
    <property type="project" value="InterPro"/>
</dbReference>
<dbReference type="Pfam" id="PF23731">
    <property type="entry name" value="ARM_ECM29_C"/>
    <property type="match status" value="1"/>
</dbReference>
<dbReference type="KEGG" id="pmrn:116941514"/>
<dbReference type="GO" id="GO:0036503">
    <property type="term" value="P:ERAD pathway"/>
    <property type="evidence" value="ECO:0007669"/>
    <property type="project" value="TreeGrafter"/>
</dbReference>
<dbReference type="SUPFAM" id="SSF48371">
    <property type="entry name" value="ARM repeat"/>
    <property type="match status" value="3"/>
</dbReference>